<keyword evidence="1" id="KW-0732">Signal</keyword>
<sequence>MGSGIPSEAIIATLCLYCLASALHTLPIPSNLLKANDICSLDTWNNDFVLSLLQMCPVNSQISHYFELQTIAYQSYLAKALLPLHSSIQKQVSPLSQSSKKANTKRYDNLHAGFAIQKYQLVERTAILGMCDHQIFPHVQQAEMSLTKYRRYRESVCANNNTWEAFQLHLRGLCSSEWYPIGSKSLTLMPNTNDVPRFAPIQSESTSRSNLPVQDGPQLEYQCQIEDIHLIYINEHYRLRRKFDAGSHGEVWRATNTTDGIEHTFILKRLFLEAGDGMVRMGLREAYYGNLLRGEPYIARFVEHFFRFPASEASNKDDTIDSHADNFNIKLYSDRLDNEKKPPLQSKELWLVFQDEGISLRHYLYSKIPTTSSVMYEPSPLWKQLRQDVEGEADEWSCVICGQQDIFGDHETSFCYNVRDPSNHAKQVDGNQPSLSYKNALLRLSFWLAMRTLEIRKNMNAGNGSDAFVTCEILPKTLMALLRQSSMEESIRKRLVELTAERCEMPRVGRATLDDLGHLRIIFSDKSRLEFSQNGNKIRFRQESSGWDEFDLQVYESYDDGEDHTTAASIILPTKVTEKLQFVPQFIRALQAKREAMTK</sequence>
<gene>
    <name evidence="2" type="primary">AlNc14C852G12571</name>
    <name evidence="2" type="ORF">ALNC14_140780</name>
</gene>
<reference evidence="2" key="2">
    <citation type="submission" date="2011-02" db="EMBL/GenBank/DDBJ databases">
        <authorList>
            <person name="MacLean D."/>
        </authorList>
    </citation>
    <scope>NUCLEOTIDE SEQUENCE</scope>
</reference>
<accession>F0X259</accession>
<dbReference type="AlphaFoldDB" id="F0X259"/>
<protein>
    <submittedName>
        <fullName evidence="2">Protein phosphatase 1Llike protein putative</fullName>
    </submittedName>
</protein>
<feature type="signal peptide" evidence="1">
    <location>
        <begin position="1"/>
        <end position="22"/>
    </location>
</feature>
<dbReference type="InterPro" id="IPR036947">
    <property type="entry name" value="POLO_box_dom_sf"/>
</dbReference>
<proteinExistence type="predicted"/>
<reference evidence="2" key="1">
    <citation type="journal article" date="2011" name="PLoS Biol.">
        <title>Gene gain and loss during evolution of obligate parasitism in the white rust pathogen of Arabidopsis thaliana.</title>
        <authorList>
            <person name="Kemen E."/>
            <person name="Gardiner A."/>
            <person name="Schultz-Larsen T."/>
            <person name="Kemen A.C."/>
            <person name="Balmuth A.L."/>
            <person name="Robert-Seilaniantz A."/>
            <person name="Bailey K."/>
            <person name="Holub E."/>
            <person name="Studholme D.J."/>
            <person name="Maclean D."/>
            <person name="Jones J.D."/>
        </authorList>
    </citation>
    <scope>NUCLEOTIDE SEQUENCE</scope>
</reference>
<evidence type="ECO:0000256" key="1">
    <source>
        <dbReference type="SAM" id="SignalP"/>
    </source>
</evidence>
<evidence type="ECO:0000313" key="2">
    <source>
        <dbReference type="EMBL" id="CCA27934.1"/>
    </source>
</evidence>
<dbReference type="SUPFAM" id="SSF56112">
    <property type="entry name" value="Protein kinase-like (PK-like)"/>
    <property type="match status" value="1"/>
</dbReference>
<feature type="chain" id="PRO_5003261855" evidence="1">
    <location>
        <begin position="23"/>
        <end position="599"/>
    </location>
</feature>
<dbReference type="HOGENOM" id="CLU_455917_0_0_1"/>
<dbReference type="InterPro" id="IPR011009">
    <property type="entry name" value="Kinase-like_dom_sf"/>
</dbReference>
<name>F0X259_9STRA</name>
<organism evidence="2">
    <name type="scientific">Albugo laibachii Nc14</name>
    <dbReference type="NCBI Taxonomy" id="890382"/>
    <lineage>
        <taxon>Eukaryota</taxon>
        <taxon>Sar</taxon>
        <taxon>Stramenopiles</taxon>
        <taxon>Oomycota</taxon>
        <taxon>Peronosporomycetes</taxon>
        <taxon>Albuginales</taxon>
        <taxon>Albuginaceae</taxon>
        <taxon>Albugo</taxon>
    </lineage>
</organism>
<dbReference type="Gene3D" id="3.30.1120.30">
    <property type="entry name" value="POLO box domain"/>
    <property type="match status" value="1"/>
</dbReference>
<dbReference type="EMBL" id="FR824753">
    <property type="protein sequence ID" value="CCA27934.1"/>
    <property type="molecule type" value="Genomic_DNA"/>
</dbReference>